<dbReference type="RefSeq" id="WP_267777003.1">
    <property type="nucleotide sequence ID" value="NZ_JAPNKE010000002.1"/>
</dbReference>
<dbReference type="EMBL" id="JAPNKE010000002">
    <property type="protein sequence ID" value="MCY1013235.1"/>
    <property type="molecule type" value="Genomic_DNA"/>
</dbReference>
<name>A0A9X3F0W0_9BACT</name>
<evidence type="ECO:0000313" key="2">
    <source>
        <dbReference type="EMBL" id="MCY1013235.1"/>
    </source>
</evidence>
<evidence type="ECO:0000256" key="1">
    <source>
        <dbReference type="SAM" id="Phobius"/>
    </source>
</evidence>
<sequence>MPATPQSRARTRAFARVIGPFVLVVPLIIAVRLPAMGDLDFFALPIVVWQFGALLLVSGLMIIAHHQYWSSGPAIAISLFGWFLALRGLALLAIPDVMARGVTASMTMVPVAQAGFAALAAVGAWLTFVGYLARAYAPAPTPAR</sequence>
<protein>
    <submittedName>
        <fullName evidence="2">Uncharacterized protein</fullName>
    </submittedName>
</protein>
<reference evidence="2" key="1">
    <citation type="submission" date="2022-11" db="EMBL/GenBank/DDBJ databases">
        <title>Minimal conservation of predation-associated metabolite biosynthetic gene clusters underscores biosynthetic potential of Myxococcota including descriptions for ten novel species: Archangium lansinium sp. nov., Myxococcus landrumus sp. nov., Nannocystis bai.</title>
        <authorList>
            <person name="Ahearne A."/>
            <person name="Stevens C."/>
            <person name="Phillips K."/>
        </authorList>
    </citation>
    <scope>NUCLEOTIDE SEQUENCE</scope>
    <source>
        <strain evidence="2">Na p29</strain>
    </source>
</reference>
<gene>
    <name evidence="2" type="ORF">OV079_48440</name>
</gene>
<keyword evidence="1" id="KW-0472">Membrane</keyword>
<feature type="transmembrane region" description="Helical" evidence="1">
    <location>
        <begin position="75"/>
        <end position="94"/>
    </location>
</feature>
<accession>A0A9X3F0W0</accession>
<dbReference type="Proteomes" id="UP001150924">
    <property type="component" value="Unassembled WGS sequence"/>
</dbReference>
<feature type="transmembrane region" description="Helical" evidence="1">
    <location>
        <begin position="114"/>
        <end position="137"/>
    </location>
</feature>
<comment type="caution">
    <text evidence="2">The sequence shown here is derived from an EMBL/GenBank/DDBJ whole genome shotgun (WGS) entry which is preliminary data.</text>
</comment>
<feature type="transmembrane region" description="Helical" evidence="1">
    <location>
        <begin position="41"/>
        <end position="63"/>
    </location>
</feature>
<keyword evidence="3" id="KW-1185">Reference proteome</keyword>
<feature type="transmembrane region" description="Helical" evidence="1">
    <location>
        <begin position="13"/>
        <end position="35"/>
    </location>
</feature>
<keyword evidence="1" id="KW-0812">Transmembrane</keyword>
<keyword evidence="1" id="KW-1133">Transmembrane helix</keyword>
<dbReference type="AlphaFoldDB" id="A0A9X3F0W0"/>
<organism evidence="2 3">
    <name type="scientific">Nannocystis pusilla</name>
    <dbReference type="NCBI Taxonomy" id="889268"/>
    <lineage>
        <taxon>Bacteria</taxon>
        <taxon>Pseudomonadati</taxon>
        <taxon>Myxococcota</taxon>
        <taxon>Polyangia</taxon>
        <taxon>Nannocystales</taxon>
        <taxon>Nannocystaceae</taxon>
        <taxon>Nannocystis</taxon>
    </lineage>
</organism>
<proteinExistence type="predicted"/>
<evidence type="ECO:0000313" key="3">
    <source>
        <dbReference type="Proteomes" id="UP001150924"/>
    </source>
</evidence>